<evidence type="ECO:0000259" key="1">
    <source>
        <dbReference type="PROSITE" id="PS51061"/>
    </source>
</evidence>
<dbReference type="PANTHER" id="PTHR35800">
    <property type="entry name" value="PROTEIN JAG"/>
    <property type="match status" value="1"/>
</dbReference>
<dbReference type="CDD" id="cd02414">
    <property type="entry name" value="KH-II_Jag"/>
    <property type="match status" value="1"/>
</dbReference>
<dbReference type="GO" id="GO:0003723">
    <property type="term" value="F:RNA binding"/>
    <property type="evidence" value="ECO:0007669"/>
    <property type="project" value="InterPro"/>
</dbReference>
<reference evidence="2 3" key="1">
    <citation type="journal article" date="2016" name="Nat. Commun.">
        <title>Thousands of microbial genomes shed light on interconnected biogeochemical processes in an aquifer system.</title>
        <authorList>
            <person name="Anantharaman K."/>
            <person name="Brown C.T."/>
            <person name="Hug L.A."/>
            <person name="Sharon I."/>
            <person name="Castelle C.J."/>
            <person name="Probst A.J."/>
            <person name="Thomas B.C."/>
            <person name="Singh A."/>
            <person name="Wilkins M.J."/>
            <person name="Karaoz U."/>
            <person name="Brodie E.L."/>
            <person name="Williams K.H."/>
            <person name="Hubbard S.S."/>
            <person name="Banfield J.F."/>
        </authorList>
    </citation>
    <scope>NUCLEOTIDE SEQUENCE [LARGE SCALE GENOMIC DNA]</scope>
</reference>
<dbReference type="PANTHER" id="PTHR35800:SF1">
    <property type="entry name" value="RNA-BINDING PROTEIN KHPB"/>
    <property type="match status" value="1"/>
</dbReference>
<dbReference type="Gene3D" id="3.30.1370.50">
    <property type="entry name" value="R3H-like domain"/>
    <property type="match status" value="1"/>
</dbReference>
<evidence type="ECO:0000313" key="3">
    <source>
        <dbReference type="Proteomes" id="UP000178859"/>
    </source>
</evidence>
<name>A0A1F5MGG0_9BACT</name>
<organism evidence="2 3">
    <name type="scientific">Candidatus Daviesbacteria bacterium RIFCSPLOWO2_02_FULL_36_7</name>
    <dbReference type="NCBI Taxonomy" id="1797792"/>
    <lineage>
        <taxon>Bacteria</taxon>
        <taxon>Candidatus Daviesiibacteriota</taxon>
    </lineage>
</organism>
<dbReference type="EMBL" id="MFDT01000062">
    <property type="protein sequence ID" value="OGE64445.1"/>
    <property type="molecule type" value="Genomic_DNA"/>
</dbReference>
<dbReference type="InterPro" id="IPR015946">
    <property type="entry name" value="KH_dom-like_a/b"/>
</dbReference>
<dbReference type="Pfam" id="PF01424">
    <property type="entry name" value="R3H"/>
    <property type="match status" value="1"/>
</dbReference>
<dbReference type="CDD" id="cd02644">
    <property type="entry name" value="R3H_jag"/>
    <property type="match status" value="1"/>
</dbReference>
<accession>A0A1F5MGG0</accession>
<dbReference type="InterPro" id="IPR036867">
    <property type="entry name" value="R3H_dom_sf"/>
</dbReference>
<dbReference type="InterPro" id="IPR001374">
    <property type="entry name" value="R3H_dom"/>
</dbReference>
<dbReference type="InterPro" id="IPR039247">
    <property type="entry name" value="KhpB"/>
</dbReference>
<comment type="caution">
    <text evidence="2">The sequence shown here is derived from an EMBL/GenBank/DDBJ whole genome shotgun (WGS) entry which is preliminary data.</text>
</comment>
<protein>
    <recommendedName>
        <fullName evidence="1">R3H domain-containing protein</fullName>
    </recommendedName>
</protein>
<gene>
    <name evidence="2" type="ORF">A3I48_03400</name>
</gene>
<dbReference type="PROSITE" id="PS51061">
    <property type="entry name" value="R3H"/>
    <property type="match status" value="1"/>
</dbReference>
<dbReference type="Proteomes" id="UP000178859">
    <property type="component" value="Unassembled WGS sequence"/>
</dbReference>
<dbReference type="Gene3D" id="3.30.300.20">
    <property type="match status" value="1"/>
</dbReference>
<dbReference type="SUPFAM" id="SSF82708">
    <property type="entry name" value="R3H domain"/>
    <property type="match status" value="1"/>
</dbReference>
<dbReference type="AlphaFoldDB" id="A0A1F5MGG0"/>
<dbReference type="InterPro" id="IPR038008">
    <property type="entry name" value="Jag_KH"/>
</dbReference>
<sequence length="167" mass="18732">MEEKLSGILDNLLGMLLLEGSYDIEEKEEGFLVSIETKDAGRLIGARGESLDCLQLLVNQLVSKKVGEEGYKRVVVDVMGWREQKEGELIKDAQSWGKQVLEGGEPLELEPQSPWQRRIVHMTISEMPGLISESMGEGRDRHIVIKVKSKKAKVKNEEQDVEAAKES</sequence>
<feature type="domain" description="R3H" evidence="1">
    <location>
        <begin position="83"/>
        <end position="149"/>
    </location>
</feature>
<evidence type="ECO:0000313" key="2">
    <source>
        <dbReference type="EMBL" id="OGE64445.1"/>
    </source>
</evidence>
<proteinExistence type="predicted"/>
<dbReference type="InterPro" id="IPR034079">
    <property type="entry name" value="R3H_KhpB"/>
</dbReference>
<dbReference type="SMART" id="SM00393">
    <property type="entry name" value="R3H"/>
    <property type="match status" value="1"/>
</dbReference>